<dbReference type="GO" id="GO:0008270">
    <property type="term" value="F:zinc ion binding"/>
    <property type="evidence" value="ECO:0007669"/>
    <property type="project" value="InterPro"/>
</dbReference>
<feature type="non-terminal residue" evidence="3">
    <location>
        <position position="277"/>
    </location>
</feature>
<feature type="domain" description="CCHC-type" evidence="2">
    <location>
        <begin position="187"/>
        <end position="203"/>
    </location>
</feature>
<sequence length="277" mass="30776">MGISGRFECSIDIKLGEFPDGPSNYDIAKSLLDFFEEKAQFKVVAIQRCPNKIARVTIKEGGEAAKTDFEDDRSIHIRGGSVSGDHPRPPVEKVLVYHYPYENDDSQVRKVLSHFGSFEDISYQSWVSLKGVHTGTRIVRMVHTSHTPRSLMIDGFRCKIWYRGQPVTCDVSKEDGHVAAKCPKKDTCFNWHQPGHVSRKCPDRSYGRGAWGRAPKVEATPGPSGVSLLAAVEGMDGVESENESVVDNVTVNNNENITEESSSSMDDTNEINEVKDN</sequence>
<evidence type="ECO:0000313" key="4">
    <source>
        <dbReference type="Proteomes" id="UP000275408"/>
    </source>
</evidence>
<dbReference type="InterPro" id="IPR036875">
    <property type="entry name" value="Znf_CCHC_sf"/>
</dbReference>
<dbReference type="STRING" id="46731.A0A3M6TK99"/>
<evidence type="ECO:0000259" key="2">
    <source>
        <dbReference type="SMART" id="SM00343"/>
    </source>
</evidence>
<protein>
    <recommendedName>
        <fullName evidence="2">CCHC-type domain-containing protein</fullName>
    </recommendedName>
</protein>
<dbReference type="EMBL" id="RCHS01003432">
    <property type="protein sequence ID" value="RMX41857.1"/>
    <property type="molecule type" value="Genomic_DNA"/>
</dbReference>
<dbReference type="Proteomes" id="UP000275408">
    <property type="component" value="Unassembled WGS sequence"/>
</dbReference>
<evidence type="ECO:0000256" key="1">
    <source>
        <dbReference type="SAM" id="MobiDB-lite"/>
    </source>
</evidence>
<organism evidence="3 4">
    <name type="scientific">Pocillopora damicornis</name>
    <name type="common">Cauliflower coral</name>
    <name type="synonym">Millepora damicornis</name>
    <dbReference type="NCBI Taxonomy" id="46731"/>
    <lineage>
        <taxon>Eukaryota</taxon>
        <taxon>Metazoa</taxon>
        <taxon>Cnidaria</taxon>
        <taxon>Anthozoa</taxon>
        <taxon>Hexacorallia</taxon>
        <taxon>Scleractinia</taxon>
        <taxon>Astrocoeniina</taxon>
        <taxon>Pocilloporidae</taxon>
        <taxon>Pocillopora</taxon>
    </lineage>
</organism>
<comment type="caution">
    <text evidence="3">The sequence shown here is derived from an EMBL/GenBank/DDBJ whole genome shotgun (WGS) entry which is preliminary data.</text>
</comment>
<dbReference type="SMART" id="SM00343">
    <property type="entry name" value="ZnF_C2HC"/>
    <property type="match status" value="2"/>
</dbReference>
<dbReference type="Gene3D" id="4.10.60.10">
    <property type="entry name" value="Zinc finger, CCHC-type"/>
    <property type="match status" value="1"/>
</dbReference>
<evidence type="ECO:0000313" key="3">
    <source>
        <dbReference type="EMBL" id="RMX41857.1"/>
    </source>
</evidence>
<dbReference type="SUPFAM" id="SSF57756">
    <property type="entry name" value="Retrovirus zinc finger-like domains"/>
    <property type="match status" value="1"/>
</dbReference>
<feature type="region of interest" description="Disordered" evidence="1">
    <location>
        <begin position="237"/>
        <end position="277"/>
    </location>
</feature>
<name>A0A3M6TK99_POCDA</name>
<gene>
    <name evidence="3" type="ORF">pdam_00019607</name>
</gene>
<feature type="domain" description="CCHC-type" evidence="2">
    <location>
        <begin position="168"/>
        <end position="184"/>
    </location>
</feature>
<dbReference type="GO" id="GO:0003676">
    <property type="term" value="F:nucleic acid binding"/>
    <property type="evidence" value="ECO:0007669"/>
    <property type="project" value="InterPro"/>
</dbReference>
<keyword evidence="4" id="KW-1185">Reference proteome</keyword>
<reference evidence="3 4" key="1">
    <citation type="journal article" date="2018" name="Sci. Rep.">
        <title>Comparative analysis of the Pocillopora damicornis genome highlights role of immune system in coral evolution.</title>
        <authorList>
            <person name="Cunning R."/>
            <person name="Bay R.A."/>
            <person name="Gillette P."/>
            <person name="Baker A.C."/>
            <person name="Traylor-Knowles N."/>
        </authorList>
    </citation>
    <scope>NUCLEOTIDE SEQUENCE [LARGE SCALE GENOMIC DNA]</scope>
    <source>
        <strain evidence="3">RSMAS</strain>
        <tissue evidence="3">Whole animal</tissue>
    </source>
</reference>
<feature type="compositionally biased region" description="Low complexity" evidence="1">
    <location>
        <begin position="245"/>
        <end position="264"/>
    </location>
</feature>
<dbReference type="AlphaFoldDB" id="A0A3M6TK99"/>
<dbReference type="InterPro" id="IPR001878">
    <property type="entry name" value="Znf_CCHC"/>
</dbReference>
<accession>A0A3M6TK99</accession>
<proteinExistence type="predicted"/>